<dbReference type="GO" id="GO:0016592">
    <property type="term" value="C:mediator complex"/>
    <property type="evidence" value="ECO:0007669"/>
    <property type="project" value="InterPro"/>
</dbReference>
<dbReference type="EMBL" id="JAGTXO010000052">
    <property type="protein sequence ID" value="KAG8458408.1"/>
    <property type="molecule type" value="Genomic_DNA"/>
</dbReference>
<dbReference type="AlphaFoldDB" id="A0A8J6C8E6"/>
<comment type="similarity">
    <text evidence="2 6">Belongs to the Mediator complex subunit 6 family.</text>
</comment>
<dbReference type="PANTHER" id="PTHR13104">
    <property type="entry name" value="MED-6-RELATED"/>
    <property type="match status" value="1"/>
</dbReference>
<evidence type="ECO:0000313" key="7">
    <source>
        <dbReference type="EMBL" id="KAG8458408.1"/>
    </source>
</evidence>
<dbReference type="GO" id="GO:0003712">
    <property type="term" value="F:transcription coregulator activity"/>
    <property type="evidence" value="ECO:0007669"/>
    <property type="project" value="InterPro"/>
</dbReference>
<sequence>MAEIRCARGDPTLEVEHFDPNWRLPLPGGEPRLSALTALAYFGETTFGSPGFYEPDCDNELAARSPGVQRELAQTNEREAALFEPGRWSFAEYAALREHRAAAIAVALRELRGHQFELVPALTLEAGEHRAYVIQKVRRTSRIATQSVAAYTVIDGVIRRSPDLYALVESRLAKAAYHLGRVVAAADELDLRRRARAGLGGAPAGLAHAPGTELACEDARDELRLDIRTLAQPQEAG</sequence>
<reference evidence="7" key="1">
    <citation type="submission" date="2021-05" db="EMBL/GenBank/DDBJ databases">
        <title>The genome of the haptophyte Pavlova lutheri (Diacronema luteri, Pavlovales) - a model for lipid biosynthesis in eukaryotic algae.</title>
        <authorList>
            <person name="Hulatt C.J."/>
            <person name="Posewitz M.C."/>
        </authorList>
    </citation>
    <scope>NUCLEOTIDE SEQUENCE</scope>
    <source>
        <strain evidence="7">NIVA-4/92</strain>
    </source>
</reference>
<name>A0A8J6C8E6_DIALT</name>
<evidence type="ECO:0000256" key="1">
    <source>
        <dbReference type="ARBA" id="ARBA00004123"/>
    </source>
</evidence>
<evidence type="ECO:0000313" key="8">
    <source>
        <dbReference type="Proteomes" id="UP000751190"/>
    </source>
</evidence>
<comment type="caution">
    <text evidence="7">The sequence shown here is derived from an EMBL/GenBank/DDBJ whole genome shotgun (WGS) entry which is preliminary data.</text>
</comment>
<gene>
    <name evidence="6" type="primary">MED6</name>
    <name evidence="7" type="ORF">KFE25_004549</name>
</gene>
<comment type="subunit">
    <text evidence="6">Component of the Mediator complex.</text>
</comment>
<evidence type="ECO:0000256" key="3">
    <source>
        <dbReference type="ARBA" id="ARBA00023015"/>
    </source>
</evidence>
<keyword evidence="6" id="KW-0010">Activator</keyword>
<dbReference type="GO" id="GO:0006357">
    <property type="term" value="P:regulation of transcription by RNA polymerase II"/>
    <property type="evidence" value="ECO:0007669"/>
    <property type="project" value="InterPro"/>
</dbReference>
<dbReference type="Gene3D" id="3.10.450.580">
    <property type="entry name" value="Mediator complex, subunit Med6"/>
    <property type="match status" value="1"/>
</dbReference>
<dbReference type="Pfam" id="PF04934">
    <property type="entry name" value="Med6"/>
    <property type="match status" value="1"/>
</dbReference>
<comment type="subcellular location">
    <subcellularLocation>
        <location evidence="1 6">Nucleus</location>
    </subcellularLocation>
</comment>
<comment type="function">
    <text evidence="6">Component of the Mediator complex, a coactivator involved in the regulated transcription of nearly all RNA polymerase II-dependent genes. Mediator functions as a bridge to convey information from gene-specific regulatory proteins to the basal RNA polymerase II transcription machinery. Mediator is recruited to promoters by direct interactions with regulatory proteins and serves as a scaffold for the assembly of a functional preinitiation complex with RNA polymerase II and the general transcription factors.</text>
</comment>
<keyword evidence="3 6" id="KW-0805">Transcription regulation</keyword>
<accession>A0A8J6C8E6</accession>
<organism evidence="7 8">
    <name type="scientific">Diacronema lutheri</name>
    <name type="common">Unicellular marine alga</name>
    <name type="synonym">Monochrysis lutheri</name>
    <dbReference type="NCBI Taxonomy" id="2081491"/>
    <lineage>
        <taxon>Eukaryota</taxon>
        <taxon>Haptista</taxon>
        <taxon>Haptophyta</taxon>
        <taxon>Pavlovophyceae</taxon>
        <taxon>Pavlovales</taxon>
        <taxon>Pavlovaceae</taxon>
        <taxon>Diacronema</taxon>
    </lineage>
</organism>
<evidence type="ECO:0000256" key="6">
    <source>
        <dbReference type="RuleBase" id="RU364143"/>
    </source>
</evidence>
<dbReference type="Proteomes" id="UP000751190">
    <property type="component" value="Unassembled WGS sequence"/>
</dbReference>
<dbReference type="InterPro" id="IPR007018">
    <property type="entry name" value="Mediator_Med6"/>
</dbReference>
<keyword evidence="8" id="KW-1185">Reference proteome</keyword>
<protein>
    <recommendedName>
        <fullName evidence="6">Mediator of RNA polymerase II transcription subunit 6</fullName>
    </recommendedName>
    <alternativeName>
        <fullName evidence="6">Mediator complex subunit 6</fullName>
    </alternativeName>
</protein>
<evidence type="ECO:0000256" key="2">
    <source>
        <dbReference type="ARBA" id="ARBA00007526"/>
    </source>
</evidence>
<proteinExistence type="inferred from homology"/>
<keyword evidence="4 6" id="KW-0804">Transcription</keyword>
<keyword evidence="5 6" id="KW-0539">Nucleus</keyword>
<evidence type="ECO:0000256" key="5">
    <source>
        <dbReference type="ARBA" id="ARBA00023242"/>
    </source>
</evidence>
<evidence type="ECO:0000256" key="4">
    <source>
        <dbReference type="ARBA" id="ARBA00023163"/>
    </source>
</evidence>
<dbReference type="InterPro" id="IPR038566">
    <property type="entry name" value="Mediator_Med6_sf"/>
</dbReference>